<evidence type="ECO:0008006" key="7">
    <source>
        <dbReference type="Google" id="ProtNLM"/>
    </source>
</evidence>
<reference evidence="5" key="1">
    <citation type="submission" date="2020-05" db="EMBL/GenBank/DDBJ databases">
        <title>Mycena genomes resolve the evolution of fungal bioluminescence.</title>
        <authorList>
            <person name="Tsai I.J."/>
        </authorList>
    </citation>
    <scope>NUCLEOTIDE SEQUENCE</scope>
    <source>
        <strain evidence="5">CCC161011</strain>
    </source>
</reference>
<sequence length="225" mass="25672">MRANRAAHGGRREQEKTRQHSHTILPLYSRTMSTGQYPLIDADPHASRVIRYMRPSDYATWAGYTAGTPAVFWAWERIDRTGFRMRPLYYAGAWLGFSAGFLIAYSRSSMRFWGWTENAREEARDLAELTQRAREGKPLYGESNQPMWVQGAAHRNSQYSQLKFSLFPMLNLVNHPFHGTDPAKYGVQAEPAVLESEEGLRPGEMLARKWDVKALKAEGDKSKSA</sequence>
<gene>
    <name evidence="5" type="ORF">MVEN_01025300</name>
</gene>
<keyword evidence="2" id="KW-1133">Transmembrane helix</keyword>
<dbReference type="Pfam" id="PF12853">
    <property type="entry name" value="NADH_u_ox_C"/>
    <property type="match status" value="1"/>
</dbReference>
<organism evidence="5 6">
    <name type="scientific">Mycena venus</name>
    <dbReference type="NCBI Taxonomy" id="2733690"/>
    <lineage>
        <taxon>Eukaryota</taxon>
        <taxon>Fungi</taxon>
        <taxon>Dikarya</taxon>
        <taxon>Basidiomycota</taxon>
        <taxon>Agaricomycotina</taxon>
        <taxon>Agaricomycetes</taxon>
        <taxon>Agaricomycetidae</taxon>
        <taxon>Agaricales</taxon>
        <taxon>Marasmiineae</taxon>
        <taxon>Mycenaceae</taxon>
        <taxon>Mycena</taxon>
    </lineage>
</organism>
<dbReference type="Proteomes" id="UP000620124">
    <property type="component" value="Unassembled WGS sequence"/>
</dbReference>
<accession>A0A8H6Y9J7</accession>
<dbReference type="PANTHER" id="PTHR34062">
    <property type="entry name" value="OXIDOREDUCTASE 21 KDA SUBUNIT, PUTATIVE (AFU_ORTHOLOGUE AFUA_4G04750)-RELATED"/>
    <property type="match status" value="1"/>
</dbReference>
<keyword evidence="2" id="KW-0472">Membrane</keyword>
<protein>
    <recommendedName>
        <fullName evidence="7">NADH-ubiquinone oxidoreductase</fullName>
    </recommendedName>
</protein>
<dbReference type="AlphaFoldDB" id="A0A8H6Y9J7"/>
<evidence type="ECO:0000256" key="2">
    <source>
        <dbReference type="SAM" id="Phobius"/>
    </source>
</evidence>
<feature type="region of interest" description="Disordered" evidence="1">
    <location>
        <begin position="1"/>
        <end position="20"/>
    </location>
</feature>
<dbReference type="InterPro" id="IPR053229">
    <property type="entry name" value="NADH-Q_oxidrdct_subunit"/>
</dbReference>
<proteinExistence type="predicted"/>
<comment type="caution">
    <text evidence="5">The sequence shown here is derived from an EMBL/GenBank/DDBJ whole genome shotgun (WGS) entry which is preliminary data.</text>
</comment>
<name>A0A8H6Y9J7_9AGAR</name>
<keyword evidence="6" id="KW-1185">Reference proteome</keyword>
<evidence type="ECO:0000259" key="4">
    <source>
        <dbReference type="Pfam" id="PF12853"/>
    </source>
</evidence>
<keyword evidence="2" id="KW-0812">Transmembrane</keyword>
<feature type="domain" description="NADH-ubiquinone oxidoreductase 21kDa subunit N-terminal" evidence="3">
    <location>
        <begin position="36"/>
        <end position="117"/>
    </location>
</feature>
<dbReference type="EMBL" id="JACAZI010000007">
    <property type="protein sequence ID" value="KAF7356895.1"/>
    <property type="molecule type" value="Genomic_DNA"/>
</dbReference>
<feature type="domain" description="NADH-ubiquinone oxidoreductase 21kDa subunit C-terminal fungi" evidence="4">
    <location>
        <begin position="128"/>
        <end position="190"/>
    </location>
</feature>
<dbReference type="InterPro" id="IPR019721">
    <property type="entry name" value="NADH-UbQ_OxRdtase_su21_N"/>
</dbReference>
<dbReference type="Pfam" id="PF10785">
    <property type="entry name" value="NADH-u_ox-rdase"/>
    <property type="match status" value="1"/>
</dbReference>
<dbReference type="OrthoDB" id="196140at2759"/>
<evidence type="ECO:0000256" key="1">
    <source>
        <dbReference type="SAM" id="MobiDB-lite"/>
    </source>
</evidence>
<dbReference type="InterPro" id="IPR024549">
    <property type="entry name" value="NADH-UbQ_OxRdtase_su21_C_fun"/>
</dbReference>
<feature type="transmembrane region" description="Helical" evidence="2">
    <location>
        <begin position="87"/>
        <end position="105"/>
    </location>
</feature>
<evidence type="ECO:0000259" key="3">
    <source>
        <dbReference type="Pfam" id="PF10785"/>
    </source>
</evidence>
<evidence type="ECO:0000313" key="6">
    <source>
        <dbReference type="Proteomes" id="UP000620124"/>
    </source>
</evidence>
<evidence type="ECO:0000313" key="5">
    <source>
        <dbReference type="EMBL" id="KAF7356895.1"/>
    </source>
</evidence>
<dbReference type="PANTHER" id="PTHR34062:SF1">
    <property type="entry name" value="NADH-UBIQUINONE OXIDOREDUCTASE 21KDA SUBUNIT N-TERMINAL DOMAIN-CONTAINING PROTEIN"/>
    <property type="match status" value="1"/>
</dbReference>